<evidence type="ECO:0000313" key="4">
    <source>
        <dbReference type="EMBL" id="ASW03836.1"/>
    </source>
</evidence>
<name>A0A248VXZ7_9BURK</name>
<dbReference type="InterPro" id="IPR003346">
    <property type="entry name" value="Transposase_20"/>
</dbReference>
<dbReference type="InterPro" id="IPR002525">
    <property type="entry name" value="Transp_IS110-like_N"/>
</dbReference>
<reference evidence="5 6" key="1">
    <citation type="submission" date="2017-08" db="EMBL/GenBank/DDBJ databases">
        <title>Identification and genetic characteristics of simultaneous BTEX- and naphthalene-degrading Paraburkholderia sp. BN5 isolated from petroleum-contaminated soil.</title>
        <authorList>
            <person name="Lee Y."/>
            <person name="Jeon C.O."/>
        </authorList>
    </citation>
    <scope>NUCLEOTIDE SEQUENCE [LARGE SCALE GENOMIC DNA]</scope>
    <source>
        <strain evidence="5 6">BN5</strain>
        <plasmid evidence="5 6">pBN2</plasmid>
    </source>
</reference>
<proteinExistence type="predicted"/>
<organism evidence="5 6">
    <name type="scientific">Paraburkholderia aromaticivorans</name>
    <dbReference type="NCBI Taxonomy" id="2026199"/>
    <lineage>
        <taxon>Bacteria</taxon>
        <taxon>Pseudomonadati</taxon>
        <taxon>Pseudomonadota</taxon>
        <taxon>Betaproteobacteria</taxon>
        <taxon>Burkholderiales</taxon>
        <taxon>Burkholderiaceae</taxon>
        <taxon>Paraburkholderia</taxon>
    </lineage>
</organism>
<keyword evidence="6" id="KW-1185">Reference proteome</keyword>
<evidence type="ECO:0000313" key="6">
    <source>
        <dbReference type="Proteomes" id="UP000215158"/>
    </source>
</evidence>
<dbReference type="GO" id="GO:0003677">
    <property type="term" value="F:DNA binding"/>
    <property type="evidence" value="ECO:0007669"/>
    <property type="project" value="InterPro"/>
</dbReference>
<keyword evidence="1" id="KW-0175">Coiled coil</keyword>
<dbReference type="Proteomes" id="UP000215158">
    <property type="component" value="Plasmid pBN2"/>
</dbReference>
<feature type="domain" description="Transposase IS110-like N-terminal" evidence="2">
    <location>
        <begin position="6"/>
        <end position="150"/>
    </location>
</feature>
<geneLocation type="plasmid" evidence="5 6">
    <name>pBN2</name>
</geneLocation>
<dbReference type="RefSeq" id="WP_095423600.1">
    <property type="nucleotide sequence ID" value="NZ_CP022992.1"/>
</dbReference>
<dbReference type="PANTHER" id="PTHR33055:SF3">
    <property type="entry name" value="PUTATIVE TRANSPOSASE FOR IS117-RELATED"/>
    <property type="match status" value="1"/>
</dbReference>
<dbReference type="Pfam" id="PF02371">
    <property type="entry name" value="Transposase_20"/>
    <property type="match status" value="1"/>
</dbReference>
<dbReference type="EMBL" id="CP022992">
    <property type="protein sequence ID" value="ASW03836.1"/>
    <property type="molecule type" value="Genomic_DNA"/>
</dbReference>
<gene>
    <name evidence="4" type="ORF">CJU94_37290</name>
    <name evidence="5" type="ORF">CJU94_37355</name>
</gene>
<dbReference type="GO" id="GO:0004803">
    <property type="term" value="F:transposase activity"/>
    <property type="evidence" value="ECO:0007669"/>
    <property type="project" value="InterPro"/>
</dbReference>
<dbReference type="Pfam" id="PF01548">
    <property type="entry name" value="DEDD_Tnp_IS110"/>
    <property type="match status" value="1"/>
</dbReference>
<evidence type="ECO:0000259" key="3">
    <source>
        <dbReference type="Pfam" id="PF02371"/>
    </source>
</evidence>
<dbReference type="OrthoDB" id="5289737at2"/>
<feature type="coiled-coil region" evidence="1">
    <location>
        <begin position="181"/>
        <end position="208"/>
    </location>
</feature>
<dbReference type="KEGG" id="parb:CJU94_37355"/>
<dbReference type="AlphaFoldDB" id="A0A248VXZ7"/>
<dbReference type="NCBIfam" id="NF033542">
    <property type="entry name" value="transpos_IS110"/>
    <property type="match status" value="1"/>
</dbReference>
<sequence>MTLATLGIDLAKNVFAVHGVDKAGKAVLIKPRVMRDQLAALIAQLPPCLIGMEACSGAHHWARMFQQHGHTVKLMASKLVAPYRMSGKRGKNDAADAAAICEAVTRPNMRFVPLKDEHQQAALCLHRTRQGFIEERTATYNRVRGLLSEFGIVLPQSPGKLRSNIAVRMDDALPGWANRCIRDLLEHINRLEERLGEYDRAIGELARQDERSRRLMELRGIGPTTASALLATLGAALDFRNGRQVAAWLGLTPSQYSSGGKARLGGITKAGDAYVRTLLVSGARAVMANLRDKQDRLSRWIRSLVERRGYWRAAVAIAAKNARMAWAVLKYGDAFQLEPVEA</sequence>
<keyword evidence="5" id="KW-0614">Plasmid</keyword>
<dbReference type="PANTHER" id="PTHR33055">
    <property type="entry name" value="TRANSPOSASE FOR INSERTION SEQUENCE ELEMENT IS1111A"/>
    <property type="match status" value="1"/>
</dbReference>
<evidence type="ECO:0000313" key="5">
    <source>
        <dbReference type="EMBL" id="ASW03847.1"/>
    </source>
</evidence>
<feature type="domain" description="Transposase IS116/IS110/IS902 C-terminal" evidence="3">
    <location>
        <begin position="213"/>
        <end position="290"/>
    </location>
</feature>
<dbReference type="KEGG" id="parb:CJU94_37290"/>
<dbReference type="EMBL" id="CP022992">
    <property type="protein sequence ID" value="ASW03847.1"/>
    <property type="molecule type" value="Genomic_DNA"/>
</dbReference>
<protein>
    <submittedName>
        <fullName evidence="5">IS110 family transposase</fullName>
    </submittedName>
</protein>
<evidence type="ECO:0000256" key="1">
    <source>
        <dbReference type="SAM" id="Coils"/>
    </source>
</evidence>
<dbReference type="GO" id="GO:0006313">
    <property type="term" value="P:DNA transposition"/>
    <property type="evidence" value="ECO:0007669"/>
    <property type="project" value="InterPro"/>
</dbReference>
<evidence type="ECO:0000259" key="2">
    <source>
        <dbReference type="Pfam" id="PF01548"/>
    </source>
</evidence>
<dbReference type="InterPro" id="IPR047650">
    <property type="entry name" value="Transpos_IS110"/>
</dbReference>
<accession>A0A248VXZ7</accession>